<gene>
    <name evidence="4" type="ORF">QOZ93_002505</name>
</gene>
<dbReference type="RefSeq" id="WP_162630321.1">
    <property type="nucleotide sequence ID" value="NZ_BAAACJ010000049.1"/>
</dbReference>
<dbReference type="GO" id="GO:0003677">
    <property type="term" value="F:DNA binding"/>
    <property type="evidence" value="ECO:0007669"/>
    <property type="project" value="UniProtKB-KW"/>
</dbReference>
<accession>A0ABU0JUI0</accession>
<evidence type="ECO:0000256" key="1">
    <source>
        <dbReference type="ARBA" id="ARBA00023125"/>
    </source>
</evidence>
<organism evidence="4 5">
    <name type="scientific">Hathewaya limosa</name>
    <name type="common">Clostridium limosum</name>
    <dbReference type="NCBI Taxonomy" id="1536"/>
    <lineage>
        <taxon>Bacteria</taxon>
        <taxon>Bacillati</taxon>
        <taxon>Bacillota</taxon>
        <taxon>Clostridia</taxon>
        <taxon>Eubacteriales</taxon>
        <taxon>Clostridiaceae</taxon>
        <taxon>Hathewaya</taxon>
    </lineage>
</organism>
<dbReference type="SUPFAM" id="SSF50249">
    <property type="entry name" value="Nucleic acid-binding proteins"/>
    <property type="match status" value="1"/>
</dbReference>
<name>A0ABU0JUI0_HATLI</name>
<dbReference type="PROSITE" id="PS50935">
    <property type="entry name" value="SSB"/>
    <property type="match status" value="1"/>
</dbReference>
<evidence type="ECO:0000256" key="3">
    <source>
        <dbReference type="PIRNR" id="PIRNR002070"/>
    </source>
</evidence>
<comment type="caution">
    <text evidence="4">The sequence shown here is derived from an EMBL/GenBank/DDBJ whole genome shotgun (WGS) entry which is preliminary data.</text>
</comment>
<dbReference type="InterPro" id="IPR011344">
    <property type="entry name" value="ssDNA-bd"/>
</dbReference>
<dbReference type="Gene3D" id="2.40.50.140">
    <property type="entry name" value="Nucleic acid-binding proteins"/>
    <property type="match status" value="1"/>
</dbReference>
<dbReference type="PANTHER" id="PTHR10302:SF27">
    <property type="entry name" value="SINGLE-STRANDED DNA-BINDING PROTEIN"/>
    <property type="match status" value="1"/>
</dbReference>
<proteinExistence type="inferred from homology"/>
<dbReference type="EMBL" id="JAUSWN010000027">
    <property type="protein sequence ID" value="MDQ0480755.1"/>
    <property type="molecule type" value="Genomic_DNA"/>
</dbReference>
<dbReference type="PANTHER" id="PTHR10302">
    <property type="entry name" value="SINGLE-STRANDED DNA-BINDING PROTEIN"/>
    <property type="match status" value="1"/>
</dbReference>
<reference evidence="4 5" key="1">
    <citation type="submission" date="2023-07" db="EMBL/GenBank/DDBJ databases">
        <title>Genomic Encyclopedia of Type Strains, Phase IV (KMG-IV): sequencing the most valuable type-strain genomes for metagenomic binning, comparative biology and taxonomic classification.</title>
        <authorList>
            <person name="Goeker M."/>
        </authorList>
    </citation>
    <scope>NUCLEOTIDE SEQUENCE [LARGE SCALE GENOMIC DNA]</scope>
    <source>
        <strain evidence="4 5">DSM 1400</strain>
    </source>
</reference>
<keyword evidence="1 2" id="KW-0238">DNA-binding</keyword>
<keyword evidence="5" id="KW-1185">Reference proteome</keyword>
<protein>
    <recommendedName>
        <fullName evidence="2 3">Single-stranded DNA-binding protein</fullName>
        <shortName evidence="2">SSB</shortName>
    </recommendedName>
</protein>
<dbReference type="InterPro" id="IPR012340">
    <property type="entry name" value="NA-bd_OB-fold"/>
</dbReference>
<dbReference type="CDD" id="cd04496">
    <property type="entry name" value="SSB_OBF"/>
    <property type="match status" value="1"/>
</dbReference>
<dbReference type="HAMAP" id="MF_00984">
    <property type="entry name" value="SSB"/>
    <property type="match status" value="1"/>
</dbReference>
<dbReference type="InterPro" id="IPR000424">
    <property type="entry name" value="Primosome_PriB/ssb"/>
</dbReference>
<evidence type="ECO:0000313" key="5">
    <source>
        <dbReference type="Proteomes" id="UP001224418"/>
    </source>
</evidence>
<dbReference type="NCBIfam" id="TIGR00621">
    <property type="entry name" value="ssb"/>
    <property type="match status" value="1"/>
</dbReference>
<dbReference type="PIRSF" id="PIRSF002070">
    <property type="entry name" value="SSB"/>
    <property type="match status" value="1"/>
</dbReference>
<comment type="subunit">
    <text evidence="2">Homotetramer.</text>
</comment>
<dbReference type="Proteomes" id="UP001224418">
    <property type="component" value="Unassembled WGS sequence"/>
</dbReference>
<comment type="caution">
    <text evidence="2">Lacks conserved residue(s) required for the propagation of feature annotation.</text>
</comment>
<evidence type="ECO:0000313" key="4">
    <source>
        <dbReference type="EMBL" id="MDQ0480755.1"/>
    </source>
</evidence>
<sequence length="109" mass="12459">MNKIFIIGRIAKEAELKTTEENKKSYTKFPVAVDAGYTNKQGEKVTDFFQVSLWGKPAEALTPYLNKGKLVSIIGSLRNHSYENKEGNKKYYTEILAEEVKFLEYSKAE</sequence>
<evidence type="ECO:0000256" key="2">
    <source>
        <dbReference type="HAMAP-Rule" id="MF_00984"/>
    </source>
</evidence>
<dbReference type="Pfam" id="PF00436">
    <property type="entry name" value="SSB"/>
    <property type="match status" value="1"/>
</dbReference>